<protein>
    <recommendedName>
        <fullName evidence="1">DUF4743 domain-containing protein</fullName>
    </recommendedName>
</protein>
<dbReference type="Gene3D" id="3.30.750.160">
    <property type="match status" value="1"/>
</dbReference>
<dbReference type="Proteomes" id="UP000541444">
    <property type="component" value="Unassembled WGS sequence"/>
</dbReference>
<keyword evidence="3" id="KW-1185">Reference proteome</keyword>
<sequence length="177" mass="19744">MMASSLCFSSLSPLFRTKLTFQTHFLNLNPVRSSSSSISSSFTWDDVLRVSQQSDSSPNLQGFFERFRTCNRGSELKSEFLPFVIEERIAGYVHTQFADHLREFEDVFAFPREDLFGGNGSSYVTLHGALKSVEERTKAVGVVINCLRGMIPGIRNEVLKIGIGTLGACPTFRDAMT</sequence>
<organism evidence="2 3">
    <name type="scientific">Kingdonia uniflora</name>
    <dbReference type="NCBI Taxonomy" id="39325"/>
    <lineage>
        <taxon>Eukaryota</taxon>
        <taxon>Viridiplantae</taxon>
        <taxon>Streptophyta</taxon>
        <taxon>Embryophyta</taxon>
        <taxon>Tracheophyta</taxon>
        <taxon>Spermatophyta</taxon>
        <taxon>Magnoliopsida</taxon>
        <taxon>Ranunculales</taxon>
        <taxon>Circaeasteraceae</taxon>
        <taxon>Kingdonia</taxon>
    </lineage>
</organism>
<evidence type="ECO:0000313" key="2">
    <source>
        <dbReference type="EMBL" id="KAF6172922.1"/>
    </source>
</evidence>
<dbReference type="AlphaFoldDB" id="A0A7J7P108"/>
<reference evidence="2 3" key="1">
    <citation type="journal article" date="2020" name="IScience">
        <title>Genome Sequencing of the Endangered Kingdonia uniflora (Circaeasteraceae, Ranunculales) Reveals Potential Mechanisms of Evolutionary Specialization.</title>
        <authorList>
            <person name="Sun Y."/>
            <person name="Deng T."/>
            <person name="Zhang A."/>
            <person name="Moore M.J."/>
            <person name="Landis J.B."/>
            <person name="Lin N."/>
            <person name="Zhang H."/>
            <person name="Zhang X."/>
            <person name="Huang J."/>
            <person name="Zhang X."/>
            <person name="Sun H."/>
            <person name="Wang H."/>
        </authorList>
    </citation>
    <scope>NUCLEOTIDE SEQUENCE [LARGE SCALE GENOMIC DNA]</scope>
    <source>
        <strain evidence="2">TB1705</strain>
        <tissue evidence="2">Leaf</tissue>
    </source>
</reference>
<accession>A0A7J7P108</accession>
<gene>
    <name evidence="2" type="ORF">GIB67_035476</name>
</gene>
<comment type="caution">
    <text evidence="2">The sequence shown here is derived from an EMBL/GenBank/DDBJ whole genome shotgun (WGS) entry which is preliminary data.</text>
</comment>
<dbReference type="EMBL" id="JACGCM010000376">
    <property type="protein sequence ID" value="KAF6172922.1"/>
    <property type="molecule type" value="Genomic_DNA"/>
</dbReference>
<dbReference type="InterPro" id="IPR031804">
    <property type="entry name" value="DUF4743"/>
</dbReference>
<name>A0A7J7P108_9MAGN</name>
<feature type="domain" description="DUF4743" evidence="1">
    <location>
        <begin position="63"/>
        <end position="160"/>
    </location>
</feature>
<proteinExistence type="predicted"/>
<dbReference type="OrthoDB" id="10261522at2759"/>
<dbReference type="Pfam" id="PF15916">
    <property type="entry name" value="DUF4743"/>
    <property type="match status" value="1"/>
</dbReference>
<evidence type="ECO:0000313" key="3">
    <source>
        <dbReference type="Proteomes" id="UP000541444"/>
    </source>
</evidence>
<evidence type="ECO:0000259" key="1">
    <source>
        <dbReference type="Pfam" id="PF15916"/>
    </source>
</evidence>